<sequence>MWIDSDNVGHFKALQHKKIIEEELEDFGIRLNKKPPKIKIKNWKKVLSMSSKSSSKHIWRISLLCKKGDIKYL</sequence>
<dbReference type="Proteomes" id="UP000023152">
    <property type="component" value="Unassembled WGS sequence"/>
</dbReference>
<dbReference type="EMBL" id="ASPP01023582">
    <property type="protein sequence ID" value="ETO10226.1"/>
    <property type="molecule type" value="Genomic_DNA"/>
</dbReference>
<gene>
    <name evidence="1" type="ORF">RFI_27154</name>
</gene>
<reference evidence="1 2" key="1">
    <citation type="journal article" date="2013" name="Curr. Biol.">
        <title>The Genome of the Foraminiferan Reticulomyxa filosa.</title>
        <authorList>
            <person name="Glockner G."/>
            <person name="Hulsmann N."/>
            <person name="Schleicher M."/>
            <person name="Noegel A.A."/>
            <person name="Eichinger L."/>
            <person name="Gallinger C."/>
            <person name="Pawlowski J."/>
            <person name="Sierra R."/>
            <person name="Euteneuer U."/>
            <person name="Pillet L."/>
            <person name="Moustafa A."/>
            <person name="Platzer M."/>
            <person name="Groth M."/>
            <person name="Szafranski K."/>
            <person name="Schliwa M."/>
        </authorList>
    </citation>
    <scope>NUCLEOTIDE SEQUENCE [LARGE SCALE GENOMIC DNA]</scope>
</reference>
<comment type="caution">
    <text evidence="1">The sequence shown here is derived from an EMBL/GenBank/DDBJ whole genome shotgun (WGS) entry which is preliminary data.</text>
</comment>
<protein>
    <submittedName>
        <fullName evidence="1">Developmentally regulated GTP-binding protein</fullName>
    </submittedName>
</protein>
<name>X6M998_RETFI</name>
<dbReference type="AlphaFoldDB" id="X6M998"/>
<keyword evidence="2" id="KW-1185">Reference proteome</keyword>
<accession>X6M998</accession>
<evidence type="ECO:0000313" key="2">
    <source>
        <dbReference type="Proteomes" id="UP000023152"/>
    </source>
</evidence>
<evidence type="ECO:0000313" key="1">
    <source>
        <dbReference type="EMBL" id="ETO10226.1"/>
    </source>
</evidence>
<proteinExistence type="predicted"/>
<organism evidence="1 2">
    <name type="scientific">Reticulomyxa filosa</name>
    <dbReference type="NCBI Taxonomy" id="46433"/>
    <lineage>
        <taxon>Eukaryota</taxon>
        <taxon>Sar</taxon>
        <taxon>Rhizaria</taxon>
        <taxon>Retaria</taxon>
        <taxon>Foraminifera</taxon>
        <taxon>Monothalamids</taxon>
        <taxon>Reticulomyxidae</taxon>
        <taxon>Reticulomyxa</taxon>
    </lineage>
</organism>